<gene>
    <name evidence="3" type="ORF">CAFE_17030</name>
    <name evidence="4" type="ORF">HCR03_11530</name>
</gene>
<keyword evidence="1" id="KW-0238">DNA-binding</keyword>
<dbReference type="Pfam" id="PF13411">
    <property type="entry name" value="MerR_1"/>
    <property type="match status" value="1"/>
</dbReference>
<dbReference type="GO" id="GO:0003677">
    <property type="term" value="F:DNA binding"/>
    <property type="evidence" value="ECO:0007669"/>
    <property type="project" value="UniProtKB-KW"/>
</dbReference>
<dbReference type="EMBL" id="VWXL01000052">
    <property type="protein sequence ID" value="MVB11001.1"/>
    <property type="molecule type" value="Genomic_DNA"/>
</dbReference>
<dbReference type="RefSeq" id="WP_066645674.1">
    <property type="nucleotide sequence ID" value="NZ_CP060286.1"/>
</dbReference>
<evidence type="ECO:0000313" key="4">
    <source>
        <dbReference type="EMBL" id="QNK39384.1"/>
    </source>
</evidence>
<accession>A0A6N8HYT3</accession>
<evidence type="ECO:0000313" key="5">
    <source>
        <dbReference type="Proteomes" id="UP000469440"/>
    </source>
</evidence>
<dbReference type="SMART" id="SM00422">
    <property type="entry name" value="HTH_MERR"/>
    <property type="match status" value="1"/>
</dbReference>
<dbReference type="InterPro" id="IPR000551">
    <property type="entry name" value="MerR-type_HTH_dom"/>
</dbReference>
<dbReference type="OrthoDB" id="6160at2"/>
<dbReference type="PROSITE" id="PS50937">
    <property type="entry name" value="HTH_MERR_2"/>
    <property type="match status" value="1"/>
</dbReference>
<proteinExistence type="predicted"/>
<sequence>MSYLIGEFSRLSGISIDTLRYYEKEKLIAVNRNSSGRRIFTDADLQWISFIKRLKETGMPIQQIRRYAFLRGQGDSTLRERLTLLKNHRAFVLEQKRIWEEHLSHLDQKMEFYEKKIAASEK</sequence>
<dbReference type="CDD" id="cd01109">
    <property type="entry name" value="HTH_YyaN"/>
    <property type="match status" value="1"/>
</dbReference>
<reference evidence="3 5" key="1">
    <citation type="submission" date="2019-09" db="EMBL/GenBank/DDBJ databases">
        <title>Genome sequence of Clostridium sp. EA1.</title>
        <authorList>
            <person name="Poehlein A."/>
            <person name="Bengelsdorf F.R."/>
            <person name="Daniel R."/>
        </authorList>
    </citation>
    <scope>NUCLEOTIDE SEQUENCE [LARGE SCALE GENOMIC DNA]</scope>
    <source>
        <strain evidence="3 5">EA1</strain>
    </source>
</reference>
<dbReference type="Gene3D" id="1.10.1660.10">
    <property type="match status" value="1"/>
</dbReference>
<dbReference type="EMBL" id="CP060286">
    <property type="protein sequence ID" value="QNK39384.1"/>
    <property type="molecule type" value="Genomic_DNA"/>
</dbReference>
<dbReference type="InterPro" id="IPR009061">
    <property type="entry name" value="DNA-bd_dom_put_sf"/>
</dbReference>
<dbReference type="PRINTS" id="PR00040">
    <property type="entry name" value="HTHMERR"/>
</dbReference>
<reference evidence="4 6" key="2">
    <citation type="submission" date="2020-08" db="EMBL/GenBank/DDBJ databases">
        <title>The isolate Caproiciproducens sp. 7D4C2 produces n-caproate at mildly acidic conditions from hexoses: genome and rBOX comparison with related strains and chain-elongating bacteria.</title>
        <authorList>
            <person name="Esquivel-Elizondo S."/>
            <person name="Bagci C."/>
            <person name="Temovska M."/>
            <person name="Jeon B.S."/>
            <person name="Bessarab I."/>
            <person name="Williams R.B.H."/>
            <person name="Huson D.H."/>
            <person name="Angenent L.T."/>
        </authorList>
    </citation>
    <scope>NUCLEOTIDE SEQUENCE [LARGE SCALE GENOMIC DNA]</scope>
    <source>
        <strain evidence="4 6">7D4C2</strain>
    </source>
</reference>
<dbReference type="Proteomes" id="UP000515909">
    <property type="component" value="Chromosome"/>
</dbReference>
<accession>A0A7G8T6Z3</accession>
<evidence type="ECO:0000256" key="1">
    <source>
        <dbReference type="ARBA" id="ARBA00023125"/>
    </source>
</evidence>
<feature type="domain" description="HTH merR-type" evidence="2">
    <location>
        <begin position="1"/>
        <end position="70"/>
    </location>
</feature>
<name>A0A6N8HYT3_9FIRM</name>
<dbReference type="PANTHER" id="PTHR30204">
    <property type="entry name" value="REDOX-CYCLING DRUG-SENSING TRANSCRIPTIONAL ACTIVATOR SOXR"/>
    <property type="match status" value="1"/>
</dbReference>
<evidence type="ECO:0000313" key="6">
    <source>
        <dbReference type="Proteomes" id="UP000515909"/>
    </source>
</evidence>
<evidence type="ECO:0000259" key="2">
    <source>
        <dbReference type="PROSITE" id="PS50937"/>
    </source>
</evidence>
<keyword evidence="5" id="KW-1185">Reference proteome</keyword>
<dbReference type="SUPFAM" id="SSF46955">
    <property type="entry name" value="Putative DNA-binding domain"/>
    <property type="match status" value="1"/>
</dbReference>
<protein>
    <submittedName>
        <fullName evidence="4">MerR family transcriptional regulator</fullName>
    </submittedName>
    <submittedName>
        <fullName evidence="3">Putative HTH-type transcriptional regulator</fullName>
    </submittedName>
</protein>
<dbReference type="GO" id="GO:0003700">
    <property type="term" value="F:DNA-binding transcription factor activity"/>
    <property type="evidence" value="ECO:0007669"/>
    <property type="project" value="InterPro"/>
</dbReference>
<dbReference type="Proteomes" id="UP000469440">
    <property type="component" value="Unassembled WGS sequence"/>
</dbReference>
<dbReference type="KEGG" id="cfem:HCR03_11530"/>
<dbReference type="PANTHER" id="PTHR30204:SF82">
    <property type="entry name" value="TRANSCRIPTIONAL REGULATOR, MERR FAMILY"/>
    <property type="match status" value="1"/>
</dbReference>
<evidence type="ECO:0000313" key="3">
    <source>
        <dbReference type="EMBL" id="MVB11001.1"/>
    </source>
</evidence>
<organism evidence="3 5">
    <name type="scientific">Caproicibacter fermentans</name>
    <dbReference type="NCBI Taxonomy" id="2576756"/>
    <lineage>
        <taxon>Bacteria</taxon>
        <taxon>Bacillati</taxon>
        <taxon>Bacillota</taxon>
        <taxon>Clostridia</taxon>
        <taxon>Eubacteriales</taxon>
        <taxon>Acutalibacteraceae</taxon>
        <taxon>Caproicibacter</taxon>
    </lineage>
</organism>
<dbReference type="InterPro" id="IPR047057">
    <property type="entry name" value="MerR_fam"/>
</dbReference>
<dbReference type="AlphaFoldDB" id="A0A6N8HYT3"/>